<keyword evidence="8" id="KW-0862">Zinc</keyword>
<dbReference type="PROSITE" id="PS00860">
    <property type="entry name" value="GTP_CYCLOHYDROL_1_2"/>
    <property type="match status" value="1"/>
</dbReference>
<organism evidence="10 11">
    <name type="scientific">Afipia felis</name>
    <name type="common">Cat scratch disease bacillus</name>
    <dbReference type="NCBI Taxonomy" id="1035"/>
    <lineage>
        <taxon>Bacteria</taxon>
        <taxon>Pseudomonadati</taxon>
        <taxon>Pseudomonadota</taxon>
        <taxon>Alphaproteobacteria</taxon>
        <taxon>Hyphomicrobiales</taxon>
        <taxon>Nitrobacteraceae</taxon>
        <taxon>Afipia</taxon>
    </lineage>
</organism>
<evidence type="ECO:0000256" key="4">
    <source>
        <dbReference type="ARBA" id="ARBA00011857"/>
    </source>
</evidence>
<feature type="binding site" evidence="8">
    <location>
        <position position="162"/>
    </location>
    <ligand>
        <name>Zn(2+)</name>
        <dbReference type="ChEBI" id="CHEBI:29105"/>
    </ligand>
</feature>
<dbReference type="FunFam" id="3.30.1130.10:FF:000001">
    <property type="entry name" value="GTP cyclohydrolase 1"/>
    <property type="match status" value="1"/>
</dbReference>
<evidence type="ECO:0000256" key="6">
    <source>
        <dbReference type="ARBA" id="ARBA00022801"/>
    </source>
</evidence>
<feature type="binding site" evidence="8">
    <location>
        <position position="91"/>
    </location>
    <ligand>
        <name>Zn(2+)</name>
        <dbReference type="ChEBI" id="CHEBI:29105"/>
    </ligand>
</feature>
<dbReference type="Pfam" id="PF01227">
    <property type="entry name" value="GTP_cyclohydroI"/>
    <property type="match status" value="1"/>
</dbReference>
<dbReference type="GO" id="GO:0003934">
    <property type="term" value="F:GTP cyclohydrolase I activity"/>
    <property type="evidence" value="ECO:0007669"/>
    <property type="project" value="UniProtKB-UniRule"/>
</dbReference>
<name>A0A090N7S3_AFIFE</name>
<dbReference type="PROSITE" id="PS00859">
    <property type="entry name" value="GTP_CYCLOHYDROL_1_1"/>
    <property type="match status" value="1"/>
</dbReference>
<dbReference type="Proteomes" id="UP000035762">
    <property type="component" value="Unassembled WGS sequence"/>
</dbReference>
<evidence type="ECO:0000256" key="3">
    <source>
        <dbReference type="ARBA" id="ARBA00008085"/>
    </source>
</evidence>
<keyword evidence="6 8" id="KW-0378">Hydrolase</keyword>
<proteinExistence type="inferred from homology"/>
<dbReference type="GO" id="GO:0046654">
    <property type="term" value="P:tetrahydrofolate biosynthetic process"/>
    <property type="evidence" value="ECO:0007669"/>
    <property type="project" value="UniProtKB-UniRule"/>
</dbReference>
<evidence type="ECO:0000256" key="2">
    <source>
        <dbReference type="ARBA" id="ARBA00005080"/>
    </source>
</evidence>
<dbReference type="InterPro" id="IPR020602">
    <property type="entry name" value="GTP_CycHdrlase_I_dom"/>
</dbReference>
<dbReference type="OrthoDB" id="9801207at2"/>
<dbReference type="NCBIfam" id="TIGR00063">
    <property type="entry name" value="folE"/>
    <property type="match status" value="1"/>
</dbReference>
<dbReference type="EMBL" id="CCAZ020000001">
    <property type="protein sequence ID" value="CEG09098.1"/>
    <property type="molecule type" value="Genomic_DNA"/>
</dbReference>
<sequence>MTISPLPTSNEIAAPSREEVESAFRTIIRWAGDNPNRPGLVETPSRAARAFREYFAGYGQDPIQILNKTFDETGGYEEMVILRDIAFESHCEHHLAPIVGKAWVAYVPNGRVVGLSKLARVVEAYAKRLQIQERLTSEIASAVQEVLKPQGVGVVIKATHHCMSSRGVHKVGSEMITSCMLGCFRDNASTRHEFLAMTNN</sequence>
<dbReference type="Gene3D" id="1.10.286.10">
    <property type="match status" value="1"/>
</dbReference>
<dbReference type="GO" id="GO:0008270">
    <property type="term" value="F:zinc ion binding"/>
    <property type="evidence" value="ECO:0007669"/>
    <property type="project" value="UniProtKB-UniRule"/>
</dbReference>
<dbReference type="InterPro" id="IPR043133">
    <property type="entry name" value="GTP-CH-I_C/QueF"/>
</dbReference>
<dbReference type="GO" id="GO:0006730">
    <property type="term" value="P:one-carbon metabolic process"/>
    <property type="evidence" value="ECO:0007669"/>
    <property type="project" value="UniProtKB-UniRule"/>
</dbReference>
<evidence type="ECO:0000256" key="8">
    <source>
        <dbReference type="HAMAP-Rule" id="MF_00223"/>
    </source>
</evidence>
<dbReference type="PANTHER" id="PTHR11109">
    <property type="entry name" value="GTP CYCLOHYDROLASE I"/>
    <property type="match status" value="1"/>
</dbReference>
<dbReference type="PANTHER" id="PTHR11109:SF7">
    <property type="entry name" value="GTP CYCLOHYDROLASE 1"/>
    <property type="match status" value="1"/>
</dbReference>
<evidence type="ECO:0000313" key="10">
    <source>
        <dbReference type="EMBL" id="CEG09098.1"/>
    </source>
</evidence>
<dbReference type="GO" id="GO:0005737">
    <property type="term" value="C:cytoplasm"/>
    <property type="evidence" value="ECO:0007669"/>
    <property type="project" value="TreeGrafter"/>
</dbReference>
<dbReference type="GO" id="GO:0006729">
    <property type="term" value="P:tetrahydrobiopterin biosynthetic process"/>
    <property type="evidence" value="ECO:0007669"/>
    <property type="project" value="TreeGrafter"/>
</dbReference>
<dbReference type="GO" id="GO:0005525">
    <property type="term" value="F:GTP binding"/>
    <property type="evidence" value="ECO:0007669"/>
    <property type="project" value="UniProtKB-KW"/>
</dbReference>
<gene>
    <name evidence="10" type="primary">folE_2</name>
    <name evidence="8" type="synonym">folE</name>
    <name evidence="10" type="ORF">BN961_02519</name>
</gene>
<feature type="binding site" evidence="8">
    <location>
        <position position="94"/>
    </location>
    <ligand>
        <name>Zn(2+)</name>
        <dbReference type="ChEBI" id="CHEBI:29105"/>
    </ligand>
</feature>
<keyword evidence="5 8" id="KW-0554">One-carbon metabolism</keyword>
<keyword evidence="8" id="KW-0547">Nucleotide-binding</keyword>
<dbReference type="SUPFAM" id="SSF55620">
    <property type="entry name" value="Tetrahydrobiopterin biosynthesis enzymes-like"/>
    <property type="match status" value="1"/>
</dbReference>
<evidence type="ECO:0000259" key="9">
    <source>
        <dbReference type="Pfam" id="PF01227"/>
    </source>
</evidence>
<dbReference type="RefSeq" id="WP_009340158.1">
    <property type="nucleotide sequence ID" value="NZ_CCAZ020000001.1"/>
</dbReference>
<evidence type="ECO:0000256" key="5">
    <source>
        <dbReference type="ARBA" id="ARBA00022563"/>
    </source>
</evidence>
<feature type="domain" description="GTP cyclohydrolase I" evidence="9">
    <location>
        <begin position="21"/>
        <end position="198"/>
    </location>
</feature>
<dbReference type="STRING" id="1035.BN961_02519"/>
<dbReference type="InterPro" id="IPR043134">
    <property type="entry name" value="GTP-CH-I_N"/>
</dbReference>
<evidence type="ECO:0000313" key="11">
    <source>
        <dbReference type="Proteomes" id="UP000035762"/>
    </source>
</evidence>
<dbReference type="AlphaFoldDB" id="A0A090N7S3"/>
<dbReference type="NCBIfam" id="NF006826">
    <property type="entry name" value="PRK09347.1-3"/>
    <property type="match status" value="1"/>
</dbReference>
<comment type="subunit">
    <text evidence="8">Homopolymer.</text>
</comment>
<dbReference type="NCBIfam" id="NF006825">
    <property type="entry name" value="PRK09347.1-2"/>
    <property type="match status" value="1"/>
</dbReference>
<protein>
    <recommendedName>
        <fullName evidence="8">GTP cyclohydrolase 1</fullName>
        <ecNumber evidence="8">3.5.4.16</ecNumber>
    </recommendedName>
    <alternativeName>
        <fullName evidence="8">GTP cyclohydrolase I</fullName>
        <shortName evidence="8">GTP-CH-I</shortName>
    </alternativeName>
</protein>
<dbReference type="HAMAP" id="MF_00223">
    <property type="entry name" value="FolE"/>
    <property type="match status" value="1"/>
</dbReference>
<keyword evidence="11" id="KW-1185">Reference proteome</keyword>
<comment type="catalytic activity">
    <reaction evidence="1 8">
        <text>GTP + H2O = 7,8-dihydroneopterin 3'-triphosphate + formate + H(+)</text>
        <dbReference type="Rhea" id="RHEA:17473"/>
        <dbReference type="ChEBI" id="CHEBI:15377"/>
        <dbReference type="ChEBI" id="CHEBI:15378"/>
        <dbReference type="ChEBI" id="CHEBI:15740"/>
        <dbReference type="ChEBI" id="CHEBI:37565"/>
        <dbReference type="ChEBI" id="CHEBI:58462"/>
        <dbReference type="EC" id="3.5.4.16"/>
    </reaction>
</comment>
<dbReference type="EC" id="3.5.4.16" evidence="8"/>
<comment type="similarity">
    <text evidence="3 8">Belongs to the GTP cyclohydrolase I family.</text>
</comment>
<dbReference type="InterPro" id="IPR018234">
    <property type="entry name" value="GTP_CycHdrlase_I_CS"/>
</dbReference>
<evidence type="ECO:0000256" key="1">
    <source>
        <dbReference type="ARBA" id="ARBA00001052"/>
    </source>
</evidence>
<accession>A0A090N7S3</accession>
<comment type="pathway">
    <text evidence="2 8">Cofactor biosynthesis; 7,8-dihydroneopterin triphosphate biosynthesis; 7,8-dihydroneopterin triphosphate from GTP: step 1/1.</text>
</comment>
<comment type="caution">
    <text evidence="10">The sequence shown here is derived from an EMBL/GenBank/DDBJ whole genome shotgun (WGS) entry which is preliminary data.</text>
</comment>
<comment type="subunit">
    <text evidence="4">Toroid-shaped homodecamer, composed of two pentamers of five dimers.</text>
</comment>
<dbReference type="InterPro" id="IPR001474">
    <property type="entry name" value="GTP_CycHdrlase_I"/>
</dbReference>
<keyword evidence="8" id="KW-0479">Metal-binding</keyword>
<reference evidence="10 11" key="1">
    <citation type="journal article" date="2014" name="Genome Announc.">
        <title>Genome Sequence of Afipia felis Strain 76713, Isolated in Hospital Water Using an Amoeba Co-Culture Procedure.</title>
        <authorList>
            <person name="Benamar S."/>
            <person name="La Scola B."/>
            <person name="Croce O."/>
        </authorList>
    </citation>
    <scope>NUCLEOTIDE SEQUENCE [LARGE SCALE GENOMIC DNA]</scope>
    <source>
        <strain evidence="10 11">76713</strain>
    </source>
</reference>
<dbReference type="UniPathway" id="UPA00848">
    <property type="reaction ID" value="UER00151"/>
</dbReference>
<dbReference type="Gene3D" id="3.30.1130.10">
    <property type="match status" value="1"/>
</dbReference>
<evidence type="ECO:0000256" key="7">
    <source>
        <dbReference type="ARBA" id="ARBA00023134"/>
    </source>
</evidence>
<keyword evidence="7 8" id="KW-0342">GTP-binding</keyword>